<evidence type="ECO:0000313" key="3">
    <source>
        <dbReference type="Proteomes" id="UP000051380"/>
    </source>
</evidence>
<organism evidence="2 3">
    <name type="scientific">Bradyrhizobium yuanmingense</name>
    <dbReference type="NCBI Taxonomy" id="108015"/>
    <lineage>
        <taxon>Bacteria</taxon>
        <taxon>Pseudomonadati</taxon>
        <taxon>Pseudomonadota</taxon>
        <taxon>Alphaproteobacteria</taxon>
        <taxon>Hyphomicrobiales</taxon>
        <taxon>Nitrobacteraceae</taxon>
        <taxon>Bradyrhizobium</taxon>
    </lineage>
</organism>
<proteinExistence type="predicted"/>
<dbReference type="InterPro" id="IPR029044">
    <property type="entry name" value="Nucleotide-diphossugar_trans"/>
</dbReference>
<dbReference type="Pfam" id="PF00535">
    <property type="entry name" value="Glycos_transf_2"/>
    <property type="match status" value="1"/>
</dbReference>
<dbReference type="GO" id="GO:0016758">
    <property type="term" value="F:hexosyltransferase activity"/>
    <property type="evidence" value="ECO:0007669"/>
    <property type="project" value="UniProtKB-ARBA"/>
</dbReference>
<protein>
    <recommendedName>
        <fullName evidence="1">Glycosyltransferase 2-like domain-containing protein</fullName>
    </recommendedName>
</protein>
<evidence type="ECO:0000259" key="1">
    <source>
        <dbReference type="Pfam" id="PF00535"/>
    </source>
</evidence>
<dbReference type="RefSeq" id="WP_057029403.1">
    <property type="nucleotide sequence ID" value="NZ_LJYF01000032.1"/>
</dbReference>
<dbReference type="InterPro" id="IPR001173">
    <property type="entry name" value="Glyco_trans_2-like"/>
</dbReference>
<dbReference type="SUPFAM" id="SSF53448">
    <property type="entry name" value="Nucleotide-diphospho-sugar transferases"/>
    <property type="match status" value="1"/>
</dbReference>
<reference evidence="2 3" key="1">
    <citation type="submission" date="2015-09" db="EMBL/GenBank/DDBJ databases">
        <title>Draft Genome Sequence of the Strain BR 3267 (Bradyrhizobium yuanmingense) recommended as inoculant for cowpea in Brazil.</title>
        <authorList>
            <person name="Simoes-Araujo J.L."/>
            <person name="Zilli J.E."/>
        </authorList>
    </citation>
    <scope>NUCLEOTIDE SEQUENCE [LARGE SCALE GENOMIC DNA]</scope>
    <source>
        <strain evidence="2 3">BR3267</strain>
    </source>
</reference>
<sequence length="385" mass="43924">MQKPLVSFVVPCYRLAAFLPECVDSILSQTFEDFEILIMDDCSPDNTEEVARTFTDSRVTYVRNEQNLGALRNYNKGILLSRGKYVWLISADDRLRRPYILQRYVETLENHPEVGLAFCPGVSLRRGKEGAVIDYSTYGDVDTIVRGEEIIKHSLKVKGNAILAASVLVRRDCYEKLSLYPVDVVWAGIPVDFIWGGDWYMWLLFSLNYHVAYFAEPMVCYREHELSMTNAITQEKIDICWHSELAVITMISQAAKEKGALTVYKACLGALANFYAKHCASKPYSWMGQTSWSTIDLQQVEATLDRSPYTEQEKAWIRSRIMVALAEIYYSEGDSVSARSYYLKGLKLKPFMLPVLLKLIVLSFGGPGRQVRELLRTAREHLVRG</sequence>
<dbReference type="AlphaFoldDB" id="A0A0R3C1R7"/>
<comment type="caution">
    <text evidence="2">The sequence shown here is derived from an EMBL/GenBank/DDBJ whole genome shotgun (WGS) entry which is preliminary data.</text>
</comment>
<dbReference type="EMBL" id="LJYF01000032">
    <property type="protein sequence ID" value="KRP91706.1"/>
    <property type="molecule type" value="Genomic_DNA"/>
</dbReference>
<accession>A0A0R3C1R7</accession>
<dbReference type="Gene3D" id="3.90.550.10">
    <property type="entry name" value="Spore Coat Polysaccharide Biosynthesis Protein SpsA, Chain A"/>
    <property type="match status" value="1"/>
</dbReference>
<dbReference type="CDD" id="cd00761">
    <property type="entry name" value="Glyco_tranf_GTA_type"/>
    <property type="match status" value="1"/>
</dbReference>
<dbReference type="Proteomes" id="UP000051380">
    <property type="component" value="Unassembled WGS sequence"/>
</dbReference>
<dbReference type="PANTHER" id="PTHR22916">
    <property type="entry name" value="GLYCOSYLTRANSFERASE"/>
    <property type="match status" value="1"/>
</dbReference>
<dbReference type="STRING" id="108015.GA0061099_1008353"/>
<name>A0A0R3C1R7_9BRAD</name>
<feature type="domain" description="Glycosyltransferase 2-like" evidence="1">
    <location>
        <begin position="7"/>
        <end position="114"/>
    </location>
</feature>
<evidence type="ECO:0000313" key="2">
    <source>
        <dbReference type="EMBL" id="KRP91706.1"/>
    </source>
</evidence>
<dbReference type="PANTHER" id="PTHR22916:SF3">
    <property type="entry name" value="UDP-GLCNAC:BETAGAL BETA-1,3-N-ACETYLGLUCOSAMINYLTRANSFERASE-LIKE PROTEIN 1"/>
    <property type="match status" value="1"/>
</dbReference>
<gene>
    <name evidence="2" type="ORF">AOQ72_32390</name>
</gene>